<dbReference type="EMBL" id="CP029149">
    <property type="protein sequence ID" value="QHN65940.1"/>
    <property type="molecule type" value="Genomic_DNA"/>
</dbReference>
<protein>
    <submittedName>
        <fullName evidence="1">Cell division protein ZapA</fullName>
    </submittedName>
</protein>
<dbReference type="KEGG" id="bcad:DBX24_08625"/>
<dbReference type="InterPro" id="IPR007838">
    <property type="entry name" value="Cell_div_ZapA-like"/>
</dbReference>
<dbReference type="InterPro" id="IPR036192">
    <property type="entry name" value="Cell_div_ZapA-like_sf"/>
</dbReference>
<dbReference type="Pfam" id="PF05164">
    <property type="entry name" value="ZapA"/>
    <property type="match status" value="1"/>
</dbReference>
<evidence type="ECO:0000313" key="1">
    <source>
        <dbReference type="EMBL" id="QHN65940.1"/>
    </source>
</evidence>
<proteinExistence type="predicted"/>
<sequence length="93" mass="10644">MENKSVNIKVGGRFYPLSIPSEEEEILRDLEKKVEGMIKKFEANYAIKDKQDALALCILQLGTNVEVNKQKYDNIISASKEKVDHLLSLFEED</sequence>
<dbReference type="AlphaFoldDB" id="A0A6P1QZ10"/>
<dbReference type="SUPFAM" id="SSF102829">
    <property type="entry name" value="Cell division protein ZapA-like"/>
    <property type="match status" value="1"/>
</dbReference>
<accession>A0A6P1QZ10</accession>
<dbReference type="Proteomes" id="UP000464318">
    <property type="component" value="Chromosome"/>
</dbReference>
<keyword evidence="1" id="KW-0131">Cell cycle</keyword>
<keyword evidence="1" id="KW-0132">Cell division</keyword>
<name>A0A6P1QZ10_9FLAO</name>
<dbReference type="GO" id="GO:0051301">
    <property type="term" value="P:cell division"/>
    <property type="evidence" value="ECO:0007669"/>
    <property type="project" value="UniProtKB-KW"/>
</dbReference>
<dbReference type="OrthoDB" id="1495773at2"/>
<evidence type="ECO:0000313" key="2">
    <source>
        <dbReference type="Proteomes" id="UP000464318"/>
    </source>
</evidence>
<organism evidence="1 2">
    <name type="scientific">Bergeyella cardium</name>
    <dbReference type="NCBI Taxonomy" id="1585976"/>
    <lineage>
        <taxon>Bacteria</taxon>
        <taxon>Pseudomonadati</taxon>
        <taxon>Bacteroidota</taxon>
        <taxon>Flavobacteriia</taxon>
        <taxon>Flavobacteriales</taxon>
        <taxon>Weeksellaceae</taxon>
        <taxon>Bergeyella</taxon>
    </lineage>
</organism>
<reference evidence="1 2" key="1">
    <citation type="submission" date="2018-04" db="EMBL/GenBank/DDBJ databases">
        <title>Characteristic and Complete Genome Sequencing of A Novel Member of Infective Endocarditis Causative Bacteria: Bergeyella cardium QL-PH.</title>
        <authorList>
            <person name="Pan H."/>
            <person name="Sun E."/>
            <person name="Zhang Y."/>
        </authorList>
    </citation>
    <scope>NUCLEOTIDE SEQUENCE [LARGE SCALE GENOMIC DNA]</scope>
    <source>
        <strain evidence="1 2">HPQL</strain>
    </source>
</reference>
<keyword evidence="2" id="KW-1185">Reference proteome</keyword>
<dbReference type="RefSeq" id="WP_120489033.1">
    <property type="nucleotide sequence ID" value="NZ_CP029149.1"/>
</dbReference>
<gene>
    <name evidence="1" type="primary">zapA</name>
    <name evidence="1" type="ORF">DBX24_08625</name>
</gene>